<dbReference type="InterPro" id="IPR001734">
    <property type="entry name" value="Na/solute_symporter"/>
</dbReference>
<feature type="transmembrane region" description="Helical" evidence="7">
    <location>
        <begin position="414"/>
        <end position="433"/>
    </location>
</feature>
<dbReference type="PANTHER" id="PTHR11819:SF195">
    <property type="entry name" value="SODIUM_GLUCOSE COTRANSPORTER 4"/>
    <property type="match status" value="1"/>
</dbReference>
<keyword evidence="9" id="KW-1185">Reference proteome</keyword>
<evidence type="ECO:0000256" key="1">
    <source>
        <dbReference type="ARBA" id="ARBA00004141"/>
    </source>
</evidence>
<keyword evidence="3 7" id="KW-0812">Transmembrane</keyword>
<feature type="transmembrane region" description="Helical" evidence="7">
    <location>
        <begin position="121"/>
        <end position="140"/>
    </location>
</feature>
<dbReference type="Pfam" id="PF00474">
    <property type="entry name" value="SSF"/>
    <property type="match status" value="1"/>
</dbReference>
<dbReference type="NCBIfam" id="TIGR00813">
    <property type="entry name" value="sss"/>
    <property type="match status" value="1"/>
</dbReference>
<name>A0A6I2MA24_9BACI</name>
<evidence type="ECO:0000256" key="4">
    <source>
        <dbReference type="ARBA" id="ARBA00022989"/>
    </source>
</evidence>
<organism evidence="8 9">
    <name type="scientific">Metabacillus idriensis</name>
    <dbReference type="NCBI Taxonomy" id="324768"/>
    <lineage>
        <taxon>Bacteria</taxon>
        <taxon>Bacillati</taxon>
        <taxon>Bacillota</taxon>
        <taxon>Bacilli</taxon>
        <taxon>Bacillales</taxon>
        <taxon>Bacillaceae</taxon>
        <taxon>Metabacillus</taxon>
    </lineage>
</organism>
<dbReference type="AlphaFoldDB" id="A0A6I2MA24"/>
<dbReference type="NCBIfam" id="NF007790">
    <property type="entry name" value="PRK10484.1"/>
    <property type="match status" value="1"/>
</dbReference>
<feature type="transmembrane region" description="Helical" evidence="7">
    <location>
        <begin position="511"/>
        <end position="533"/>
    </location>
</feature>
<dbReference type="GO" id="GO:0005886">
    <property type="term" value="C:plasma membrane"/>
    <property type="evidence" value="ECO:0007669"/>
    <property type="project" value="TreeGrafter"/>
</dbReference>
<dbReference type="Gene3D" id="1.20.1730.10">
    <property type="entry name" value="Sodium/glucose cotransporter"/>
    <property type="match status" value="1"/>
</dbReference>
<dbReference type="InterPro" id="IPR038377">
    <property type="entry name" value="Na/Glc_symporter_sf"/>
</dbReference>
<feature type="transmembrane region" description="Helical" evidence="7">
    <location>
        <begin position="160"/>
        <end position="181"/>
    </location>
</feature>
<evidence type="ECO:0000256" key="6">
    <source>
        <dbReference type="RuleBase" id="RU362091"/>
    </source>
</evidence>
<comment type="caution">
    <text evidence="8">The sequence shown here is derived from an EMBL/GenBank/DDBJ whole genome shotgun (WGS) entry which is preliminary data.</text>
</comment>
<evidence type="ECO:0000256" key="7">
    <source>
        <dbReference type="SAM" id="Phobius"/>
    </source>
</evidence>
<dbReference type="EMBL" id="WKKF01000003">
    <property type="protein sequence ID" value="MRX54978.1"/>
    <property type="molecule type" value="Genomic_DNA"/>
</dbReference>
<evidence type="ECO:0000313" key="9">
    <source>
        <dbReference type="Proteomes" id="UP000441585"/>
    </source>
</evidence>
<sequence>MGGIWFTLLSCAFFMGLVAWISYLKTKGGNEDSKGYFLAGRGLTGGFIAGSLLLTNLSAEQLVGLNGQAYRTNLSNMAWEVTSAFAIVVMALYLLPKYLGGSFTTLPEFLSKRFDEGVRRYTVILFMLGYILVTIPSMLYSGALAVLQMFDVPDLFGISYIQSIWLVIWIIGIIGAVYAIFGGLKAVAVSDTLNGIGLLIIGILVPILGFIALGNGNMLDGMKEITTSNPEKLNAIGSKEDSVPFGTIFTGMIFANLFYWASNQYVIQRTLGAKNLAEGQKGVILSGFYKLLIPLFMMIPGVIVFHQYGDSLKSVDLAYPTLIADVLPAYLSGFFLAVLLGAVFSSFNSLLNSAATMFALDIYKVQFNPKADDKKLISVSKLFGTLLAVVALFVSPLLMYAPDGLWDLIRKFTGFFNIPIITIVLVGLLSKFVPATAAKVVIIFHVITYYMLVWGTNHLFGFTVDIHFIHIYAILFFIEVFMMLIIGMIKPREEAYIYKTEASVNMMPWKYTIPTSIILLSLVCATYIVFSPIGLAYAEGIVSPGFLPAVIGLFIVTAILVAASLKHWNRKYEDYLTKEHTRKTFKLRRPNRLSNKLNPVYIKYKLKTYSPKLNKDQQLYE</sequence>
<accession>A0A6I2MA24</accession>
<feature type="transmembrane region" description="Helical" evidence="7">
    <location>
        <begin position="77"/>
        <end position="95"/>
    </location>
</feature>
<feature type="transmembrane region" description="Helical" evidence="7">
    <location>
        <begin position="329"/>
        <end position="351"/>
    </location>
</feature>
<comment type="subcellular location">
    <subcellularLocation>
        <location evidence="1">Membrane</location>
        <topology evidence="1">Multi-pass membrane protein</topology>
    </subcellularLocation>
</comment>
<proteinExistence type="inferred from homology"/>
<dbReference type="PANTHER" id="PTHR11819">
    <property type="entry name" value="SOLUTE CARRIER FAMILY 5"/>
    <property type="match status" value="1"/>
</dbReference>
<dbReference type="Proteomes" id="UP000441585">
    <property type="component" value="Unassembled WGS sequence"/>
</dbReference>
<protein>
    <submittedName>
        <fullName evidence="8">Solute:sodium symporter family transporter</fullName>
    </submittedName>
</protein>
<keyword evidence="4 7" id="KW-1133">Transmembrane helix</keyword>
<feature type="transmembrane region" description="Helical" evidence="7">
    <location>
        <begin position="36"/>
        <end position="57"/>
    </location>
</feature>
<gene>
    <name evidence="8" type="ORF">GJU41_13425</name>
</gene>
<dbReference type="GO" id="GO:0005412">
    <property type="term" value="F:D-glucose:sodium symporter activity"/>
    <property type="evidence" value="ECO:0007669"/>
    <property type="project" value="TreeGrafter"/>
</dbReference>
<feature type="transmembrane region" description="Helical" evidence="7">
    <location>
        <begin position="243"/>
        <end position="261"/>
    </location>
</feature>
<evidence type="ECO:0000256" key="2">
    <source>
        <dbReference type="ARBA" id="ARBA00006434"/>
    </source>
</evidence>
<reference evidence="8 9" key="1">
    <citation type="submission" date="2019-11" db="EMBL/GenBank/DDBJ databases">
        <title>Bacillus idriensis genome.</title>
        <authorList>
            <person name="Konopka E.N."/>
            <person name="Newman J.D."/>
        </authorList>
    </citation>
    <scope>NUCLEOTIDE SEQUENCE [LARGE SCALE GENOMIC DNA]</scope>
    <source>
        <strain evidence="8 9">DSM 19097</strain>
    </source>
</reference>
<feature type="transmembrane region" description="Helical" evidence="7">
    <location>
        <begin position="440"/>
        <end position="460"/>
    </location>
</feature>
<evidence type="ECO:0000256" key="5">
    <source>
        <dbReference type="ARBA" id="ARBA00023136"/>
    </source>
</evidence>
<evidence type="ECO:0000256" key="3">
    <source>
        <dbReference type="ARBA" id="ARBA00022692"/>
    </source>
</evidence>
<feature type="transmembrane region" description="Helical" evidence="7">
    <location>
        <begin position="545"/>
        <end position="565"/>
    </location>
</feature>
<feature type="transmembrane region" description="Helical" evidence="7">
    <location>
        <begin position="466"/>
        <end position="490"/>
    </location>
</feature>
<feature type="transmembrane region" description="Helical" evidence="7">
    <location>
        <begin position="382"/>
        <end position="402"/>
    </location>
</feature>
<feature type="transmembrane region" description="Helical" evidence="7">
    <location>
        <begin position="193"/>
        <end position="213"/>
    </location>
</feature>
<dbReference type="RefSeq" id="WP_154318932.1">
    <property type="nucleotide sequence ID" value="NZ_CAJGAA010000004.1"/>
</dbReference>
<evidence type="ECO:0000313" key="8">
    <source>
        <dbReference type="EMBL" id="MRX54978.1"/>
    </source>
</evidence>
<feature type="transmembrane region" description="Helical" evidence="7">
    <location>
        <begin position="6"/>
        <end position="24"/>
    </location>
</feature>
<dbReference type="CDD" id="cd10328">
    <property type="entry name" value="SLC5sbd_YidK"/>
    <property type="match status" value="1"/>
</dbReference>
<feature type="transmembrane region" description="Helical" evidence="7">
    <location>
        <begin position="282"/>
        <end position="309"/>
    </location>
</feature>
<comment type="similarity">
    <text evidence="2 6">Belongs to the sodium:solute symporter (SSF) (TC 2.A.21) family.</text>
</comment>
<keyword evidence="5 7" id="KW-0472">Membrane</keyword>
<dbReference type="PROSITE" id="PS50283">
    <property type="entry name" value="NA_SOLUT_SYMP_3"/>
    <property type="match status" value="1"/>
</dbReference>